<dbReference type="OrthoDB" id="2433869at2"/>
<dbReference type="EMBL" id="BBXV01000008">
    <property type="protein sequence ID" value="GAQ16557.1"/>
    <property type="molecule type" value="Genomic_DNA"/>
</dbReference>
<comment type="caution">
    <text evidence="1">The sequence shown here is derived from an EMBL/GenBank/DDBJ whole genome shotgun (WGS) entry which is preliminary data.</text>
</comment>
<protein>
    <submittedName>
        <fullName evidence="1">Uncharacterized protein</fullName>
    </submittedName>
</protein>
<reference evidence="1 2" key="2">
    <citation type="journal article" date="2016" name="Genome Announc.">
        <title>Draft Genome Sequence of Oceanobacillus picturae Heshi-B3, Isolated from Fermented Rice Bran in a Traditional Japanese Seafood Dish.</title>
        <authorList>
            <person name="Akuzawa S."/>
            <person name="Nagaoka J."/>
            <person name="Kanekatsu M."/>
            <person name="Kanesaki Y."/>
            <person name="Suzuki T."/>
        </authorList>
    </citation>
    <scope>NUCLEOTIDE SEQUENCE [LARGE SCALE GENOMIC DNA]</scope>
    <source>
        <strain evidence="1 2">Heshi-B3</strain>
    </source>
</reference>
<gene>
    <name evidence="1" type="ORF">OPHB3_0481</name>
</gene>
<proteinExistence type="predicted"/>
<reference evidence="2" key="1">
    <citation type="submission" date="2015-07" db="EMBL/GenBank/DDBJ databases">
        <title>Draft Genome Sequence of Oceanobacillus picturae Heshi-B3 that Was Isolated from Fermented Rice Bran with Aging Salted Mackerel, Which Was Named Heshiko as Traditional Fermented Seafood in Japan.</title>
        <authorList>
            <person name="Akuzawa S."/>
            <person name="Nakagawa J."/>
            <person name="Kanekatsu T."/>
            <person name="Kanesaki Y."/>
            <person name="Suzuki T."/>
        </authorList>
    </citation>
    <scope>NUCLEOTIDE SEQUENCE [LARGE SCALE GENOMIC DNA]</scope>
    <source>
        <strain evidence="2">Heshi-B3</strain>
    </source>
</reference>
<dbReference type="AlphaFoldDB" id="A0A0U9HXY0"/>
<name>A0A0U9HXY0_9BACI</name>
<accession>A0A0U9HXY0</accession>
<dbReference type="SUPFAM" id="SSF69304">
    <property type="entry name" value="Tricorn protease N-terminal domain"/>
    <property type="match status" value="1"/>
</dbReference>
<dbReference type="Proteomes" id="UP000052946">
    <property type="component" value="Unassembled WGS sequence"/>
</dbReference>
<dbReference type="RefSeq" id="WP_058949289.1">
    <property type="nucleotide sequence ID" value="NZ_BBXV01000008.1"/>
</dbReference>
<sequence length="396" mass="45654">MKKYWKLLSITIIAVLAIGTFYIQKAIANENSLELSLDTVSGEVAELKGMEISGGYFDNYWNKRFTITEGELEFDNNDSFIGSLERFYQPKINQLIKEHRSFMRGKNSDLAGFYEDEQLLAYANVDSKWDGQSRYKDHNFEIDVLQKGENDRITFEQKVPNQQDYRYMYVMDVQVQDGQLSIFTRNEGNTDAPTEFRVYRFDIASEKLVSEDKLMNLVGMNGKKWHEGYLVTTSTETEPTENVVFAKTEMEEVETEYEEYTVEEKGTEYVAYNLSTMERKELNIPEEMSADSSNEFILGSAIYFIHRTEQGLTVMSYNLENQQEDEFNVDFPSADQGNMIVNGKGDRLYIVGGDSKELPITIVDVNTGETLYQGIYKKKGANGVYQLFSIDNIYIK</sequence>
<evidence type="ECO:0000313" key="2">
    <source>
        <dbReference type="Proteomes" id="UP000052946"/>
    </source>
</evidence>
<organism evidence="1 2">
    <name type="scientific">Oceanobacillus picturae</name>
    <dbReference type="NCBI Taxonomy" id="171693"/>
    <lineage>
        <taxon>Bacteria</taxon>
        <taxon>Bacillati</taxon>
        <taxon>Bacillota</taxon>
        <taxon>Bacilli</taxon>
        <taxon>Bacillales</taxon>
        <taxon>Bacillaceae</taxon>
        <taxon>Oceanobacillus</taxon>
    </lineage>
</organism>
<evidence type="ECO:0000313" key="1">
    <source>
        <dbReference type="EMBL" id="GAQ16557.1"/>
    </source>
</evidence>